<dbReference type="InterPro" id="IPR000160">
    <property type="entry name" value="GGDEF_dom"/>
</dbReference>
<keyword evidence="3" id="KW-1185">Reference proteome</keyword>
<evidence type="ECO:0000313" key="3">
    <source>
        <dbReference type="Proteomes" id="UP000315901"/>
    </source>
</evidence>
<proteinExistence type="predicted"/>
<evidence type="ECO:0000259" key="1">
    <source>
        <dbReference type="PROSITE" id="PS50887"/>
    </source>
</evidence>
<feature type="domain" description="GGDEF" evidence="1">
    <location>
        <begin position="1"/>
        <end position="76"/>
    </location>
</feature>
<dbReference type="Proteomes" id="UP000315901">
    <property type="component" value="Unassembled WGS sequence"/>
</dbReference>
<dbReference type="Gene3D" id="3.30.70.270">
    <property type="match status" value="1"/>
</dbReference>
<comment type="caution">
    <text evidence="2">The sequence shown here is derived from an EMBL/GenBank/DDBJ whole genome shotgun (WGS) entry which is preliminary data.</text>
</comment>
<dbReference type="InterPro" id="IPR029787">
    <property type="entry name" value="Nucleotide_cyclase"/>
</dbReference>
<dbReference type="Pfam" id="PF00990">
    <property type="entry name" value="GGDEF"/>
    <property type="match status" value="1"/>
</dbReference>
<reference evidence="2 3" key="1">
    <citation type="submission" date="2019-06" db="EMBL/GenBank/DDBJ databases">
        <title>A novel bacterium of genus Marinomonas, isolated from coastal sand.</title>
        <authorList>
            <person name="Huang H."/>
            <person name="Mo K."/>
            <person name="Hu Y."/>
        </authorList>
    </citation>
    <scope>NUCLEOTIDE SEQUENCE [LARGE SCALE GENOMIC DNA]</scope>
    <source>
        <strain evidence="2 3">HB171799</strain>
    </source>
</reference>
<dbReference type="PROSITE" id="PS50887">
    <property type="entry name" value="GGDEF"/>
    <property type="match status" value="1"/>
</dbReference>
<accession>A0A501WBK9</accession>
<dbReference type="EMBL" id="VFRR01000062">
    <property type="protein sequence ID" value="TPE45770.1"/>
    <property type="molecule type" value="Genomic_DNA"/>
</dbReference>
<organism evidence="2 3">
    <name type="scientific">Maribrevibacterium harenarium</name>
    <dbReference type="NCBI Taxonomy" id="2589817"/>
    <lineage>
        <taxon>Bacteria</taxon>
        <taxon>Pseudomonadati</taxon>
        <taxon>Pseudomonadota</taxon>
        <taxon>Gammaproteobacteria</taxon>
        <taxon>Oceanospirillales</taxon>
        <taxon>Oceanospirillaceae</taxon>
        <taxon>Maribrevibacterium</taxon>
    </lineage>
</organism>
<name>A0A501WBK9_9GAMM</name>
<sequence length="76" mass="8039">MFTSSNPEDQKKAAVRILHAVSNASITLPCANKLVTSITIGMTEATLNESLTSTINRADQAMYRGKAAGRNCVVVG</sequence>
<protein>
    <submittedName>
        <fullName evidence="2">Diguanylate cyclase</fullName>
    </submittedName>
</protein>
<gene>
    <name evidence="2" type="ORF">FJM67_16255</name>
</gene>
<dbReference type="InterPro" id="IPR043128">
    <property type="entry name" value="Rev_trsase/Diguanyl_cyclase"/>
</dbReference>
<dbReference type="OrthoDB" id="9969684at2"/>
<dbReference type="RefSeq" id="WP_140591574.1">
    <property type="nucleotide sequence ID" value="NZ_VFRR01000062.1"/>
</dbReference>
<dbReference type="SUPFAM" id="SSF55073">
    <property type="entry name" value="Nucleotide cyclase"/>
    <property type="match status" value="1"/>
</dbReference>
<dbReference type="AlphaFoldDB" id="A0A501WBK9"/>
<evidence type="ECO:0000313" key="2">
    <source>
        <dbReference type="EMBL" id="TPE45770.1"/>
    </source>
</evidence>